<dbReference type="AlphaFoldDB" id="A0A7L7E963"/>
<organism evidence="1 2">
    <name type="scientific">Escherichia coli</name>
    <dbReference type="NCBI Taxonomy" id="562"/>
    <lineage>
        <taxon>Bacteria</taxon>
        <taxon>Pseudomonadati</taxon>
        <taxon>Pseudomonadota</taxon>
        <taxon>Gammaproteobacteria</taxon>
        <taxon>Enterobacterales</taxon>
        <taxon>Enterobacteriaceae</taxon>
        <taxon>Escherichia</taxon>
    </lineage>
</organism>
<name>A0A7L7E963_ECOLX</name>
<sequence length="125" mass="14168">MNRCQTSKKYIIDYDWKASIEIEIDHDVMTEEKLHQINNFWSDSEYRLNKHGSVLNAVLIMLAQHALLIAISSDLNAYGVVCEFDWNDGNGQEGWPPMDGSEGIRITDIDISGIFDSDDMTIKAA</sequence>
<protein>
    <submittedName>
        <fullName evidence="1">DUF2528 family protein</fullName>
    </submittedName>
</protein>
<evidence type="ECO:0000313" key="1">
    <source>
        <dbReference type="EMBL" id="QMO40109.1"/>
    </source>
</evidence>
<accession>A0A7L7E963</accession>
<dbReference type="EMBL" id="CP057906">
    <property type="protein sequence ID" value="QMO40109.1"/>
    <property type="molecule type" value="Genomic_DNA"/>
</dbReference>
<dbReference type="InterPro" id="IPR024252">
    <property type="entry name" value="DUF2528"/>
</dbReference>
<reference evidence="1 2" key="1">
    <citation type="submission" date="2020-06" db="EMBL/GenBank/DDBJ databases">
        <title>REHAB project genomes.</title>
        <authorList>
            <person name="Shaw L.P."/>
        </authorList>
    </citation>
    <scope>NUCLEOTIDE SEQUENCE [LARGE SCALE GENOMIC DNA]</scope>
    <source>
        <strain evidence="1 2">RHB10-C12</strain>
    </source>
</reference>
<evidence type="ECO:0000313" key="2">
    <source>
        <dbReference type="Proteomes" id="UP000514754"/>
    </source>
</evidence>
<dbReference type="Pfam" id="PF10800">
    <property type="entry name" value="DUF2528"/>
    <property type="match status" value="1"/>
</dbReference>
<gene>
    <name evidence="1" type="ORF">HVW43_07275</name>
</gene>
<proteinExistence type="predicted"/>
<dbReference type="Proteomes" id="UP000514754">
    <property type="component" value="Chromosome"/>
</dbReference>